<dbReference type="Pfam" id="PF00076">
    <property type="entry name" value="RRM_1"/>
    <property type="match status" value="1"/>
</dbReference>
<dbReference type="InterPro" id="IPR000504">
    <property type="entry name" value="RRM_dom"/>
</dbReference>
<name>A0AA38MRF3_9AGAR</name>
<evidence type="ECO:0000313" key="5">
    <source>
        <dbReference type="Proteomes" id="UP001176059"/>
    </source>
</evidence>
<accession>A0AA38MRF3</accession>
<dbReference type="InterPro" id="IPR035979">
    <property type="entry name" value="RBD_domain_sf"/>
</dbReference>
<keyword evidence="5" id="KW-1185">Reference proteome</keyword>
<dbReference type="Proteomes" id="UP001176059">
    <property type="component" value="Unassembled WGS sequence"/>
</dbReference>
<evidence type="ECO:0000256" key="1">
    <source>
        <dbReference type="PROSITE-ProRule" id="PRU00176"/>
    </source>
</evidence>
<organism evidence="4 5">
    <name type="scientific">Lentinula guzmanii</name>
    <dbReference type="NCBI Taxonomy" id="2804957"/>
    <lineage>
        <taxon>Eukaryota</taxon>
        <taxon>Fungi</taxon>
        <taxon>Dikarya</taxon>
        <taxon>Basidiomycota</taxon>
        <taxon>Agaricomycotina</taxon>
        <taxon>Agaricomycetes</taxon>
        <taxon>Agaricomycetidae</taxon>
        <taxon>Agaricales</taxon>
        <taxon>Marasmiineae</taxon>
        <taxon>Omphalotaceae</taxon>
        <taxon>Lentinula</taxon>
    </lineage>
</organism>
<keyword evidence="1" id="KW-0694">RNA-binding</keyword>
<reference evidence="4" key="2">
    <citation type="journal article" date="2023" name="Proc. Natl. Acad. Sci. U.S.A.">
        <title>A global phylogenomic analysis of the shiitake genus Lentinula.</title>
        <authorList>
            <person name="Sierra-Patev S."/>
            <person name="Min B."/>
            <person name="Naranjo-Ortiz M."/>
            <person name="Looney B."/>
            <person name="Konkel Z."/>
            <person name="Slot J.C."/>
            <person name="Sakamoto Y."/>
            <person name="Steenwyk J.L."/>
            <person name="Rokas A."/>
            <person name="Carro J."/>
            <person name="Camarero S."/>
            <person name="Ferreira P."/>
            <person name="Molpeceres G."/>
            <person name="Ruiz-Duenas F.J."/>
            <person name="Serrano A."/>
            <person name="Henrissat B."/>
            <person name="Drula E."/>
            <person name="Hughes K.W."/>
            <person name="Mata J.L."/>
            <person name="Ishikawa N.K."/>
            <person name="Vargas-Isla R."/>
            <person name="Ushijima S."/>
            <person name="Smith C.A."/>
            <person name="Donoghue J."/>
            <person name="Ahrendt S."/>
            <person name="Andreopoulos W."/>
            <person name="He G."/>
            <person name="LaButti K."/>
            <person name="Lipzen A."/>
            <person name="Ng V."/>
            <person name="Riley R."/>
            <person name="Sandor L."/>
            <person name="Barry K."/>
            <person name="Martinez A.T."/>
            <person name="Xiao Y."/>
            <person name="Gibbons J.G."/>
            <person name="Terashima K."/>
            <person name="Grigoriev I.V."/>
            <person name="Hibbett D."/>
        </authorList>
    </citation>
    <scope>NUCLEOTIDE SEQUENCE</scope>
    <source>
        <strain evidence="4">ET3784</strain>
    </source>
</reference>
<proteinExistence type="predicted"/>
<dbReference type="AlphaFoldDB" id="A0AA38MRF3"/>
<protein>
    <recommendedName>
        <fullName evidence="3">RRM domain-containing protein</fullName>
    </recommendedName>
</protein>
<comment type="caution">
    <text evidence="4">The sequence shown here is derived from an EMBL/GenBank/DDBJ whole genome shotgun (WGS) entry which is preliminary data.</text>
</comment>
<evidence type="ECO:0000313" key="4">
    <source>
        <dbReference type="EMBL" id="KAJ3718621.1"/>
    </source>
</evidence>
<feature type="region of interest" description="Disordered" evidence="2">
    <location>
        <begin position="204"/>
        <end position="232"/>
    </location>
</feature>
<dbReference type="GO" id="GO:0003723">
    <property type="term" value="F:RNA binding"/>
    <property type="evidence" value="ECO:0007669"/>
    <property type="project" value="UniProtKB-UniRule"/>
</dbReference>
<dbReference type="InterPro" id="IPR012677">
    <property type="entry name" value="Nucleotide-bd_a/b_plait_sf"/>
</dbReference>
<feature type="region of interest" description="Disordered" evidence="2">
    <location>
        <begin position="328"/>
        <end position="355"/>
    </location>
</feature>
<sequence>MMYPSIPTHPKQRQPSSGCPGSITWRNRKFPTEFVDDPIGCRIAEPSSKRSRIEEYSTYSTKRLASDYTPLDPKFKSPLPYKRGPRMGRDQDLRAINPPSNTLIVRNLASGSDPKIVERQFEMYGLVEQFDELIRRRGVAFITYYDRSAAQTAFIKMQGSKIDGSVINIQFELPLSVISGDRNSNLVTDETSGKSTTFSRTPLAVIAGEKSPQDSNPSNQPIGDRRWKPKPDQIQANQSTVEDRLKEAQKLQQLFSTLQCDGSSTIHNLNFLVTSKSQSDSKLSSLAEGAQGLYPGLDVVQSYSPASFVDTDLTHLLQRIKPCRLSKLSHEKPSISSPSPVAHKTSSEGELASSSQSTITLPMLESLHQALSTACATSPTKPDLDSMVAYQWINSFSAVGSHNTEPLSTIPSGSNFDGVACPQFPVSAVTTRPISIPQWTSGGDHSSTLSLLSVSEAVSMPVNQDVLSNPQKVLY</sequence>
<reference evidence="4" key="1">
    <citation type="submission" date="2022-08" db="EMBL/GenBank/DDBJ databases">
        <authorList>
            <consortium name="DOE Joint Genome Institute"/>
            <person name="Min B."/>
            <person name="Sierra-Patev S."/>
            <person name="Naranjo-Ortiz M."/>
            <person name="Looney B."/>
            <person name="Konkel Z."/>
            <person name="Slot J.C."/>
            <person name="Sakamoto Y."/>
            <person name="Steenwyk J.L."/>
            <person name="Rokas A."/>
            <person name="Carro J."/>
            <person name="Camarero S."/>
            <person name="Ferreira P."/>
            <person name="Molpeceres G."/>
            <person name="Ruiz-duenas F.J."/>
            <person name="Serrano A."/>
            <person name="Henrissat B."/>
            <person name="Drula E."/>
            <person name="Hughes K.W."/>
            <person name="Mata J.L."/>
            <person name="Ishikawa N.K."/>
            <person name="Vargas-Isla R."/>
            <person name="Ushijima S."/>
            <person name="Smith C.A."/>
            <person name="Ahrendt S."/>
            <person name="Andreopoulos W."/>
            <person name="He G."/>
            <person name="LaButti K."/>
            <person name="Lipzen A."/>
            <person name="Ng V."/>
            <person name="Riley R."/>
            <person name="Sandor L."/>
            <person name="Barry K."/>
            <person name="Martinez A.T."/>
            <person name="Xiao Y."/>
            <person name="Gibbons J.G."/>
            <person name="Terashima K."/>
            <person name="Hibbett D.S."/>
            <person name="Grigoriev I.V."/>
        </authorList>
    </citation>
    <scope>NUCLEOTIDE SEQUENCE</scope>
    <source>
        <strain evidence="4">ET3784</strain>
    </source>
</reference>
<dbReference type="Gene3D" id="3.30.70.330">
    <property type="match status" value="1"/>
</dbReference>
<feature type="domain" description="RRM" evidence="3">
    <location>
        <begin position="101"/>
        <end position="174"/>
    </location>
</feature>
<evidence type="ECO:0000256" key="2">
    <source>
        <dbReference type="SAM" id="MobiDB-lite"/>
    </source>
</evidence>
<dbReference type="SMART" id="SM00360">
    <property type="entry name" value="RRM"/>
    <property type="match status" value="1"/>
</dbReference>
<dbReference type="PROSITE" id="PS50102">
    <property type="entry name" value="RRM"/>
    <property type="match status" value="1"/>
</dbReference>
<feature type="region of interest" description="Disordered" evidence="2">
    <location>
        <begin position="75"/>
        <end position="96"/>
    </location>
</feature>
<dbReference type="EMBL" id="JANVFO010000068">
    <property type="protein sequence ID" value="KAJ3718621.1"/>
    <property type="molecule type" value="Genomic_DNA"/>
</dbReference>
<gene>
    <name evidence="4" type="ORF">DFJ43DRAFT_753572</name>
</gene>
<feature type="region of interest" description="Disordered" evidence="2">
    <location>
        <begin position="1"/>
        <end position="23"/>
    </location>
</feature>
<dbReference type="SUPFAM" id="SSF54928">
    <property type="entry name" value="RNA-binding domain, RBD"/>
    <property type="match status" value="1"/>
</dbReference>
<evidence type="ECO:0000259" key="3">
    <source>
        <dbReference type="PROSITE" id="PS50102"/>
    </source>
</evidence>